<evidence type="ECO:0000256" key="3">
    <source>
        <dbReference type="ARBA" id="ARBA00022679"/>
    </source>
</evidence>
<comment type="catalytic activity">
    <reaction evidence="7">
        <text>UDP-N-acetyl-alpha-D-muramoyl-L-alanyl-gamma-D-glutamyl-meso-2,6-diaminopimeloyl-D-alanyl-D-alanine + di-trans,octa-cis-undecaprenyl phosphate = di-trans,octa-cis-undecaprenyl diphospho-N-acetyl-alpha-D-muramoyl-L-alanyl-D-glutamyl-meso-2,6-diaminopimeloyl-D-alanyl-D-alanine + UMP</text>
        <dbReference type="Rhea" id="RHEA:28386"/>
        <dbReference type="ChEBI" id="CHEBI:57865"/>
        <dbReference type="ChEBI" id="CHEBI:60392"/>
        <dbReference type="ChEBI" id="CHEBI:61386"/>
        <dbReference type="ChEBI" id="CHEBI:61387"/>
        <dbReference type="EC" id="2.7.8.13"/>
    </reaction>
</comment>
<keyword evidence="5 7" id="KW-1133">Transmembrane helix</keyword>
<evidence type="ECO:0000256" key="1">
    <source>
        <dbReference type="ARBA" id="ARBA00004141"/>
    </source>
</evidence>
<evidence type="ECO:0000256" key="9">
    <source>
        <dbReference type="PIRSR" id="PIRSR600715-1"/>
    </source>
</evidence>
<comment type="similarity">
    <text evidence="2 7">Belongs to the glycosyltransferase 4 family. MraY subfamily.</text>
</comment>
<feature type="transmembrane region" description="Helical" evidence="7">
    <location>
        <begin position="188"/>
        <end position="206"/>
    </location>
</feature>
<accession>A0A2G9YQA3</accession>
<evidence type="ECO:0000256" key="6">
    <source>
        <dbReference type="ARBA" id="ARBA00023136"/>
    </source>
</evidence>
<dbReference type="Proteomes" id="UP000231567">
    <property type="component" value="Unassembled WGS sequence"/>
</dbReference>
<dbReference type="AlphaFoldDB" id="A0A2G9YQA3"/>
<evidence type="ECO:0000256" key="8">
    <source>
        <dbReference type="NCBIfam" id="TIGR00445"/>
    </source>
</evidence>
<feature type="transmembrane region" description="Helical" evidence="7">
    <location>
        <begin position="163"/>
        <end position="181"/>
    </location>
</feature>
<dbReference type="GO" id="GO:0009252">
    <property type="term" value="P:peptidoglycan biosynthetic process"/>
    <property type="evidence" value="ECO:0007669"/>
    <property type="project" value="UniProtKB-UniRule"/>
</dbReference>
<dbReference type="InterPro" id="IPR018480">
    <property type="entry name" value="PNAcMuramoyl-5peptid_Trfase_CS"/>
</dbReference>
<keyword evidence="7" id="KW-0131">Cell cycle</keyword>
<comment type="caution">
    <text evidence="10">The sequence shown here is derived from an EMBL/GenBank/DDBJ whole genome shotgun (WGS) entry which is preliminary data.</text>
</comment>
<keyword evidence="7" id="KW-0132">Cell division</keyword>
<dbReference type="CDD" id="cd06852">
    <property type="entry name" value="GT_MraY"/>
    <property type="match status" value="1"/>
</dbReference>
<dbReference type="GO" id="GO:0008963">
    <property type="term" value="F:phospho-N-acetylmuramoyl-pentapeptide-transferase activity"/>
    <property type="evidence" value="ECO:0007669"/>
    <property type="project" value="UniProtKB-UniRule"/>
</dbReference>
<evidence type="ECO:0000256" key="5">
    <source>
        <dbReference type="ARBA" id="ARBA00022989"/>
    </source>
</evidence>
<comment type="function">
    <text evidence="7">Catalyzes the initial step of the lipid cycle reactions in the biosynthesis of the cell wall peptidoglycan: transfers peptidoglycan precursor phospho-MurNAc-pentapeptide from UDP-MurNAc-pentapeptide onto the lipid carrier undecaprenyl phosphate, yielding undecaprenyl-pyrophosphoryl-MurNAc-pentapeptide, known as lipid I.</text>
</comment>
<dbReference type="Pfam" id="PF00953">
    <property type="entry name" value="Glycos_transf_4"/>
    <property type="match status" value="1"/>
</dbReference>
<dbReference type="InterPro" id="IPR003524">
    <property type="entry name" value="PNAcMuramoyl-5peptid_Trfase"/>
</dbReference>
<dbReference type="GO" id="GO:0005886">
    <property type="term" value="C:plasma membrane"/>
    <property type="evidence" value="ECO:0007669"/>
    <property type="project" value="UniProtKB-SubCell"/>
</dbReference>
<reference evidence="10 11" key="1">
    <citation type="submission" date="2017-09" db="EMBL/GenBank/DDBJ databases">
        <title>Depth-based differentiation of microbial function through sediment-hosted aquifers and enrichment of novel symbionts in the deep terrestrial subsurface.</title>
        <authorList>
            <person name="Probst A.J."/>
            <person name="Ladd B."/>
            <person name="Jarett J.K."/>
            <person name="Geller-Mcgrath D.E."/>
            <person name="Sieber C.M."/>
            <person name="Emerson J.B."/>
            <person name="Anantharaman K."/>
            <person name="Thomas B.C."/>
            <person name="Malmstrom R."/>
            <person name="Stieglmeier M."/>
            <person name="Klingl A."/>
            <person name="Woyke T."/>
            <person name="Ryan C.M."/>
            <person name="Banfield J.F."/>
        </authorList>
    </citation>
    <scope>NUCLEOTIDE SEQUENCE [LARGE SCALE GENOMIC DNA]</scope>
    <source>
        <strain evidence="10">CG23_combo_of_CG06-09_8_20_14_all_40_13</strain>
    </source>
</reference>
<keyword evidence="7" id="KW-0573">Peptidoglycan synthesis</keyword>
<dbReference type="PROSITE" id="PS01348">
    <property type="entry name" value="MRAY_2"/>
    <property type="match status" value="1"/>
</dbReference>
<protein>
    <recommendedName>
        <fullName evidence="7 8">Phospho-N-acetylmuramoyl-pentapeptide-transferase</fullName>
        <ecNumber evidence="7 8">2.7.8.13</ecNumber>
    </recommendedName>
    <alternativeName>
        <fullName evidence="7">UDP-MurNAc-pentapeptide phosphotransferase</fullName>
    </alternativeName>
</protein>
<evidence type="ECO:0000256" key="7">
    <source>
        <dbReference type="HAMAP-Rule" id="MF_00038"/>
    </source>
</evidence>
<feature type="binding site" evidence="9">
    <location>
        <position position="240"/>
    </location>
    <ligand>
        <name>Mg(2+)</name>
        <dbReference type="ChEBI" id="CHEBI:18420"/>
    </ligand>
</feature>
<dbReference type="GO" id="GO:0051992">
    <property type="term" value="F:UDP-N-acetylmuramoyl-L-alanyl-D-glutamyl-meso-2,6-diaminopimelyl-D-alanyl-D-alanine:undecaprenyl-phosphate transferase activity"/>
    <property type="evidence" value="ECO:0007669"/>
    <property type="project" value="RHEA"/>
</dbReference>
<keyword evidence="7" id="KW-0133">Cell shape</keyword>
<keyword evidence="4 7" id="KW-0812">Transmembrane</keyword>
<dbReference type="GO" id="GO:0071555">
    <property type="term" value="P:cell wall organization"/>
    <property type="evidence" value="ECO:0007669"/>
    <property type="project" value="UniProtKB-KW"/>
</dbReference>
<evidence type="ECO:0000313" key="11">
    <source>
        <dbReference type="Proteomes" id="UP000231567"/>
    </source>
</evidence>
<dbReference type="PANTHER" id="PTHR22926:SF5">
    <property type="entry name" value="PHOSPHO-N-ACETYLMURAMOYL-PENTAPEPTIDE-TRANSFERASE HOMOLOG"/>
    <property type="match status" value="1"/>
</dbReference>
<dbReference type="UniPathway" id="UPA00219"/>
<dbReference type="GO" id="GO:0046872">
    <property type="term" value="F:metal ion binding"/>
    <property type="evidence" value="ECO:0007669"/>
    <property type="project" value="UniProtKB-KW"/>
</dbReference>
<dbReference type="InterPro" id="IPR000715">
    <property type="entry name" value="Glycosyl_transferase_4"/>
</dbReference>
<feature type="binding site" evidence="9">
    <location>
        <position position="180"/>
    </location>
    <ligand>
        <name>Mg(2+)</name>
        <dbReference type="ChEBI" id="CHEBI:18420"/>
    </ligand>
</feature>
<dbReference type="PANTHER" id="PTHR22926">
    <property type="entry name" value="PHOSPHO-N-ACETYLMURAMOYL-PENTAPEPTIDE-TRANSFERASE"/>
    <property type="match status" value="1"/>
</dbReference>
<evidence type="ECO:0000256" key="2">
    <source>
        <dbReference type="ARBA" id="ARBA00005583"/>
    </source>
</evidence>
<feature type="transmembrane region" description="Helical" evidence="7">
    <location>
        <begin position="212"/>
        <end position="229"/>
    </location>
</feature>
<dbReference type="EC" id="2.7.8.13" evidence="7 8"/>
<dbReference type="GO" id="GO:0008360">
    <property type="term" value="P:regulation of cell shape"/>
    <property type="evidence" value="ECO:0007669"/>
    <property type="project" value="UniProtKB-KW"/>
</dbReference>
<feature type="transmembrane region" description="Helical" evidence="7">
    <location>
        <begin position="90"/>
        <end position="106"/>
    </location>
</feature>
<comment type="cofactor">
    <cofactor evidence="7 9">
        <name>Mg(2+)</name>
        <dbReference type="ChEBI" id="CHEBI:18420"/>
    </cofactor>
</comment>
<feature type="transmembrane region" description="Helical" evidence="7">
    <location>
        <begin position="14"/>
        <end position="37"/>
    </location>
</feature>
<feature type="transmembrane region" description="Helical" evidence="7">
    <location>
        <begin position="315"/>
        <end position="333"/>
    </location>
</feature>
<organism evidence="10 11">
    <name type="scientific">Candidatus Nealsonbacteria bacterium CG23_combo_of_CG06-09_8_20_14_all_40_13</name>
    <dbReference type="NCBI Taxonomy" id="1974724"/>
    <lineage>
        <taxon>Bacteria</taxon>
        <taxon>Candidatus Nealsoniibacteriota</taxon>
    </lineage>
</organism>
<feature type="transmembrane region" description="Helical" evidence="7">
    <location>
        <begin position="65"/>
        <end position="84"/>
    </location>
</feature>
<comment type="subcellular location">
    <subcellularLocation>
        <location evidence="7">Cell membrane</location>
        <topology evidence="7">Multi-pass membrane protein</topology>
    </subcellularLocation>
    <subcellularLocation>
        <location evidence="1">Membrane</location>
        <topology evidence="1">Multi-pass membrane protein</topology>
    </subcellularLocation>
</comment>
<keyword evidence="7" id="KW-0961">Cell wall biogenesis/degradation</keyword>
<dbReference type="GO" id="GO:0051301">
    <property type="term" value="P:cell division"/>
    <property type="evidence" value="ECO:0007669"/>
    <property type="project" value="UniProtKB-KW"/>
</dbReference>
<evidence type="ECO:0000313" key="10">
    <source>
        <dbReference type="EMBL" id="PIP21427.1"/>
    </source>
</evidence>
<keyword evidence="7 9" id="KW-0479">Metal-binding</keyword>
<keyword evidence="3 7" id="KW-0808">Transferase</keyword>
<keyword evidence="6 7" id="KW-0472">Membrane</keyword>
<name>A0A2G9YQA3_9BACT</name>
<sequence>MEEIILDNIDISKIFLLTFLSFILAMAWTPFLTDILYKFRLYKNIRASSTPVFTSLHQEKEKTPTLGGVLVWGTVLIITLILNLSRSQTWLPLFALVTTGILGLVDDLLNIKGIGPEGGGLRARHKLIWLIMIAALGAWWFYYKLDWNIIHIPGWGDLQIGLWYIPLFIFVIVACANAVNITDGLDGLAGGLLALAFLAFGGIAFVEGKIGLAGFCGSISGALLAFLWFNIYPARFFMGDTGSLALGATLGVVAMLTNSVLALPIIALVFVVETLSVILQVFWRKVFKRKLFLSAPLHHHFQAMGWPETKVTMRFWIIGAVMAVFGFVVAIIGRG</sequence>
<gene>
    <name evidence="7 10" type="primary">mraY</name>
    <name evidence="10" type="ORF">COX39_02995</name>
</gene>
<keyword evidence="7 9" id="KW-0460">Magnesium</keyword>
<proteinExistence type="inferred from homology"/>
<keyword evidence="7" id="KW-1003">Cell membrane</keyword>
<comment type="pathway">
    <text evidence="7">Cell wall biogenesis; peptidoglycan biosynthesis.</text>
</comment>
<dbReference type="EMBL" id="PCRM01000040">
    <property type="protein sequence ID" value="PIP21427.1"/>
    <property type="molecule type" value="Genomic_DNA"/>
</dbReference>
<evidence type="ECO:0000256" key="4">
    <source>
        <dbReference type="ARBA" id="ARBA00022692"/>
    </source>
</evidence>
<dbReference type="NCBIfam" id="TIGR00445">
    <property type="entry name" value="mraY"/>
    <property type="match status" value="1"/>
</dbReference>
<feature type="transmembrane region" description="Helical" evidence="7">
    <location>
        <begin position="127"/>
        <end position="143"/>
    </location>
</feature>
<feature type="transmembrane region" description="Helical" evidence="7">
    <location>
        <begin position="262"/>
        <end position="283"/>
    </location>
</feature>
<dbReference type="HAMAP" id="MF_00038">
    <property type="entry name" value="MraY"/>
    <property type="match status" value="1"/>
</dbReference>